<evidence type="ECO:0000259" key="1">
    <source>
        <dbReference type="PROSITE" id="PS51186"/>
    </source>
</evidence>
<dbReference type="Proteomes" id="UP001500556">
    <property type="component" value="Unassembled WGS sequence"/>
</dbReference>
<dbReference type="PANTHER" id="PTHR43792:SF1">
    <property type="entry name" value="N-ACETYLTRANSFERASE DOMAIN-CONTAINING PROTEIN"/>
    <property type="match status" value="1"/>
</dbReference>
<dbReference type="PROSITE" id="PS51186">
    <property type="entry name" value="GNAT"/>
    <property type="match status" value="1"/>
</dbReference>
<evidence type="ECO:0000313" key="2">
    <source>
        <dbReference type="EMBL" id="GAA4713481.1"/>
    </source>
</evidence>
<accession>A0ABP8XRN6</accession>
<dbReference type="InterPro" id="IPR051531">
    <property type="entry name" value="N-acetyltransferase"/>
</dbReference>
<dbReference type="PANTHER" id="PTHR43792">
    <property type="entry name" value="GNAT FAMILY, PUTATIVE (AFU_ORTHOLOGUE AFUA_3G00765)-RELATED-RELATED"/>
    <property type="match status" value="1"/>
</dbReference>
<dbReference type="Gene3D" id="3.40.630.30">
    <property type="match status" value="1"/>
</dbReference>
<dbReference type="SUPFAM" id="SSF55729">
    <property type="entry name" value="Acyl-CoA N-acyltransferases (Nat)"/>
    <property type="match status" value="1"/>
</dbReference>
<keyword evidence="3" id="KW-1185">Reference proteome</keyword>
<dbReference type="RefSeq" id="WP_345501233.1">
    <property type="nucleotide sequence ID" value="NZ_BAABLO010000001.1"/>
</dbReference>
<evidence type="ECO:0000313" key="3">
    <source>
        <dbReference type="Proteomes" id="UP001500556"/>
    </source>
</evidence>
<protein>
    <submittedName>
        <fullName evidence="2">GNAT family N-acetyltransferase</fullName>
    </submittedName>
</protein>
<organism evidence="2 3">
    <name type="scientific">Pedococcus ginsenosidimutans</name>
    <dbReference type="NCBI Taxonomy" id="490570"/>
    <lineage>
        <taxon>Bacteria</taxon>
        <taxon>Bacillati</taxon>
        <taxon>Actinomycetota</taxon>
        <taxon>Actinomycetes</taxon>
        <taxon>Micrococcales</taxon>
        <taxon>Intrasporangiaceae</taxon>
        <taxon>Pedococcus</taxon>
    </lineage>
</organism>
<dbReference type="InterPro" id="IPR016181">
    <property type="entry name" value="Acyl_CoA_acyltransferase"/>
</dbReference>
<dbReference type="InterPro" id="IPR000182">
    <property type="entry name" value="GNAT_dom"/>
</dbReference>
<dbReference type="EMBL" id="BAABLO010000001">
    <property type="protein sequence ID" value="GAA4713481.1"/>
    <property type="molecule type" value="Genomic_DNA"/>
</dbReference>
<name>A0ABP8XRN6_9MICO</name>
<comment type="caution">
    <text evidence="2">The sequence shown here is derived from an EMBL/GenBank/DDBJ whole genome shotgun (WGS) entry which is preliminary data.</text>
</comment>
<dbReference type="Pfam" id="PF13302">
    <property type="entry name" value="Acetyltransf_3"/>
    <property type="match status" value="1"/>
</dbReference>
<reference evidence="3" key="1">
    <citation type="journal article" date="2019" name="Int. J. Syst. Evol. Microbiol.">
        <title>The Global Catalogue of Microorganisms (GCM) 10K type strain sequencing project: providing services to taxonomists for standard genome sequencing and annotation.</title>
        <authorList>
            <consortium name="The Broad Institute Genomics Platform"/>
            <consortium name="The Broad Institute Genome Sequencing Center for Infectious Disease"/>
            <person name="Wu L."/>
            <person name="Ma J."/>
        </authorList>
    </citation>
    <scope>NUCLEOTIDE SEQUENCE [LARGE SCALE GENOMIC DNA]</scope>
    <source>
        <strain evidence="3">JCM 18961</strain>
    </source>
</reference>
<feature type="domain" description="N-acetyltransferase" evidence="1">
    <location>
        <begin position="18"/>
        <end position="178"/>
    </location>
</feature>
<proteinExistence type="predicted"/>
<sequence>MARATGPGDRVVLETERLVLRSWRPGEGVVLHQLWTERDPRVPPRRRIDNDGHPTVDELEDSIRSDELWATGLLAVERSAEADVIGYCGLVDSGRGAADEPELAFELLTRARGHGYATEAARAVLGWAGSCGHRRVWATVWDWNTASRRVLAKLGFVETGRTEVDPVHGTTLFTTRRP</sequence>
<gene>
    <name evidence="2" type="ORF">GCM10025782_07150</name>
</gene>